<feature type="domain" description="Flavoprotein" evidence="5">
    <location>
        <begin position="15"/>
        <end position="186"/>
    </location>
</feature>
<comment type="function">
    <text evidence="3">Catalyzes two sequential steps in the biosynthesis of coenzyme A. In the first step cysteine is conjugated to 4'-phosphopantothenate to form 4-phosphopantothenoylcysteine. In the second step the latter compound is decarboxylated to form 4'-phosphopantotheine.</text>
</comment>
<sequence>MIFNKDFGGFMLENKNILLGVTGGIAAYKIATLASMLKKQKANVKVIMTENAAKFITPMTFETLTANKVYIDTFDRNFEFKVDHIELGKWADVFLIAPASADVTGKLANGIADDMLTTTALAMRCPIVISPAMNTTMYENKIVRHNMMKLRTYGMEVILPDSGHLACGDSGAGKMPQPEMLLEHIKKAVYKEKDLTGKKVCVSAGPTREAIDPVRYISNNSTGKMGVELAKMAAYRGAKVTLVIGPSDVFVPDFITRIDIESAKDMYDEIMKISDSQDIIIKAAAVADYTPAKYSDEKIKKRDTDLSIELSRTKDILKELGKRRADNPKKQFLCGFSMETENMEANSKKKLKSKNVDMIVANNVKVEGAGFGTDTNVVTIFTKDKEIILDKLSKLEVAKKIFDEIVRNF</sequence>
<dbReference type="GO" id="GO:0046872">
    <property type="term" value="F:metal ion binding"/>
    <property type="evidence" value="ECO:0007669"/>
    <property type="project" value="UniProtKB-KW"/>
</dbReference>
<comment type="pathway">
    <text evidence="3 4">Cofactor biosynthesis; coenzyme A biosynthesis; CoA from (R)-pantothenate: step 2/5.</text>
</comment>
<keyword evidence="2 3" id="KW-0456">Lyase</keyword>
<evidence type="ECO:0000313" key="7">
    <source>
        <dbReference type="EMBL" id="EFU75945.1"/>
    </source>
</evidence>
<feature type="binding site" evidence="3">
    <location>
        <position position="354"/>
    </location>
    <ligand>
        <name>CTP</name>
        <dbReference type="ChEBI" id="CHEBI:37563"/>
    </ligand>
</feature>
<feature type="binding site" evidence="3">
    <location>
        <position position="336"/>
    </location>
    <ligand>
        <name>CTP</name>
        <dbReference type="ChEBI" id="CHEBI:37563"/>
    </ligand>
</feature>
<protein>
    <recommendedName>
        <fullName evidence="3">Coenzyme A biosynthesis bifunctional protein CoaBC</fullName>
    </recommendedName>
    <alternativeName>
        <fullName evidence="3">DNA/pantothenate metabolism flavoprotein</fullName>
    </alternativeName>
    <alternativeName>
        <fullName evidence="3">Phosphopantothenoylcysteine synthetase/decarboxylase</fullName>
        <shortName evidence="3">PPCS-PPCDC</shortName>
    </alternativeName>
    <domain>
        <recommendedName>
            <fullName evidence="3">Phosphopantothenoylcysteine decarboxylase</fullName>
            <shortName evidence="3">PPC decarboxylase</shortName>
            <shortName evidence="3">PPC-DC</shortName>
            <ecNumber evidence="3">4.1.1.36</ecNumber>
        </recommendedName>
        <alternativeName>
            <fullName evidence="3">CoaC</fullName>
        </alternativeName>
    </domain>
    <domain>
        <recommendedName>
            <fullName evidence="3">Phosphopantothenate--cysteine ligase</fullName>
            <ecNumber evidence="3">6.3.2.5</ecNumber>
        </recommendedName>
        <alternativeName>
            <fullName evidence="3">CoaB</fullName>
        </alternativeName>
        <alternativeName>
            <fullName evidence="3">Phosphopantothenoylcysteine synthetase</fullName>
            <shortName evidence="3">PPC synthetase</shortName>
            <shortName evidence="3">PPC-S</shortName>
        </alternativeName>
    </domain>
</protein>
<evidence type="ECO:0000256" key="3">
    <source>
        <dbReference type="HAMAP-Rule" id="MF_02225"/>
    </source>
</evidence>
<feature type="region of interest" description="Phosphopantothenoylcysteine decarboxylase" evidence="3">
    <location>
        <begin position="1"/>
        <end position="199"/>
    </location>
</feature>
<dbReference type="eggNOG" id="COG0452">
    <property type="taxonomic scope" value="Bacteria"/>
</dbReference>
<dbReference type="GO" id="GO:0015937">
    <property type="term" value="P:coenzyme A biosynthetic process"/>
    <property type="evidence" value="ECO:0007669"/>
    <property type="project" value="UniProtKB-UniRule"/>
</dbReference>
<comment type="function">
    <text evidence="4">Catalyzes two steps in the biosynthesis of coenzyme A. In the first step cysteine is conjugated to 4'-phosphopantothenate to form 4-phosphopantothenoylcysteine, in the latter compound is decarboxylated to form 4'-phosphopantotheine.</text>
</comment>
<dbReference type="SUPFAM" id="SSF102645">
    <property type="entry name" value="CoaB-like"/>
    <property type="match status" value="1"/>
</dbReference>
<dbReference type="InterPro" id="IPR036551">
    <property type="entry name" value="Flavin_trans-like"/>
</dbReference>
<dbReference type="NCBIfam" id="TIGR00521">
    <property type="entry name" value="coaBC_dfp"/>
    <property type="match status" value="1"/>
</dbReference>
<dbReference type="EC" id="6.3.2.5" evidence="3"/>
<feature type="region of interest" description="Phosphopantothenate--cysteine ligase" evidence="3">
    <location>
        <begin position="200"/>
        <end position="409"/>
    </location>
</feature>
<dbReference type="InterPro" id="IPR035929">
    <property type="entry name" value="CoaB-like_sf"/>
</dbReference>
<evidence type="ECO:0000256" key="2">
    <source>
        <dbReference type="ARBA" id="ARBA00023239"/>
    </source>
</evidence>
<evidence type="ECO:0000256" key="4">
    <source>
        <dbReference type="RuleBase" id="RU364078"/>
    </source>
</evidence>
<keyword evidence="3" id="KW-0460">Magnesium</keyword>
<proteinExistence type="inferred from homology"/>
<dbReference type="HOGENOM" id="CLU_033319_0_1_9"/>
<dbReference type="AlphaFoldDB" id="E6LQC1"/>
<comment type="caution">
    <text evidence="3">Lacks conserved residue(s) required for the propagation of feature annotation.</text>
</comment>
<dbReference type="InterPro" id="IPR005252">
    <property type="entry name" value="CoaBC"/>
</dbReference>
<organism evidence="7 8">
    <name type="scientific">Lachnoanaerobaculum saburreum DSM 3986</name>
    <dbReference type="NCBI Taxonomy" id="887325"/>
    <lineage>
        <taxon>Bacteria</taxon>
        <taxon>Bacillati</taxon>
        <taxon>Bacillota</taxon>
        <taxon>Clostridia</taxon>
        <taxon>Lachnospirales</taxon>
        <taxon>Lachnospiraceae</taxon>
        <taxon>Lachnoanaerobaculum</taxon>
    </lineage>
</organism>
<feature type="domain" description="DNA/pantothenate metabolism flavoprotein C-terminal" evidence="6">
    <location>
        <begin position="195"/>
        <end position="406"/>
    </location>
</feature>
<comment type="catalytic activity">
    <reaction evidence="3 4">
        <text>N-[(R)-4-phosphopantothenoyl]-L-cysteine + H(+) = (R)-4'-phosphopantetheine + CO2</text>
        <dbReference type="Rhea" id="RHEA:16793"/>
        <dbReference type="ChEBI" id="CHEBI:15378"/>
        <dbReference type="ChEBI" id="CHEBI:16526"/>
        <dbReference type="ChEBI" id="CHEBI:59458"/>
        <dbReference type="ChEBI" id="CHEBI:61723"/>
        <dbReference type="EC" id="4.1.1.36"/>
    </reaction>
</comment>
<gene>
    <name evidence="3 7" type="primary">coaBC</name>
    <name evidence="7" type="ORF">HMPREF0381_2156</name>
</gene>
<dbReference type="GO" id="GO:0071513">
    <property type="term" value="C:phosphopantothenoylcysteine decarboxylase complex"/>
    <property type="evidence" value="ECO:0007669"/>
    <property type="project" value="TreeGrafter"/>
</dbReference>
<dbReference type="EMBL" id="AEPW01000083">
    <property type="protein sequence ID" value="EFU75945.1"/>
    <property type="molecule type" value="Genomic_DNA"/>
</dbReference>
<dbReference type="GO" id="GO:0010181">
    <property type="term" value="F:FMN binding"/>
    <property type="evidence" value="ECO:0007669"/>
    <property type="project" value="UniProtKB-UniRule"/>
</dbReference>
<dbReference type="Proteomes" id="UP000003434">
    <property type="component" value="Unassembled WGS sequence"/>
</dbReference>
<evidence type="ECO:0000313" key="8">
    <source>
        <dbReference type="Proteomes" id="UP000003434"/>
    </source>
</evidence>
<dbReference type="InterPro" id="IPR007085">
    <property type="entry name" value="DNA/pantothenate-metab_flavo_C"/>
</dbReference>
<keyword evidence="1 3" id="KW-0210">Decarboxylase</keyword>
<feature type="binding site" evidence="3">
    <location>
        <position position="298"/>
    </location>
    <ligand>
        <name>CTP</name>
        <dbReference type="ChEBI" id="CHEBI:37563"/>
    </ligand>
</feature>
<keyword evidence="3 4" id="KW-0436">Ligase</keyword>
<feature type="active site" description="Proton donor" evidence="3">
    <location>
        <position position="167"/>
    </location>
</feature>
<evidence type="ECO:0000259" key="6">
    <source>
        <dbReference type="Pfam" id="PF04127"/>
    </source>
</evidence>
<accession>E6LQC1</accession>
<dbReference type="InterPro" id="IPR003382">
    <property type="entry name" value="Flavoprotein"/>
</dbReference>
<comment type="similarity">
    <text evidence="3 4">In the C-terminal section; belongs to the PPC synthetase family.</text>
</comment>
<dbReference type="PANTHER" id="PTHR14359:SF6">
    <property type="entry name" value="PHOSPHOPANTOTHENOYLCYSTEINE DECARBOXYLASE"/>
    <property type="match status" value="1"/>
</dbReference>
<dbReference type="GO" id="GO:0015941">
    <property type="term" value="P:pantothenate catabolic process"/>
    <property type="evidence" value="ECO:0007669"/>
    <property type="project" value="InterPro"/>
</dbReference>
<feature type="binding site" evidence="3">
    <location>
        <position position="350"/>
    </location>
    <ligand>
        <name>CTP</name>
        <dbReference type="ChEBI" id="CHEBI:37563"/>
    </ligand>
</feature>
<dbReference type="GO" id="GO:0004632">
    <property type="term" value="F:phosphopantothenate--cysteine ligase activity"/>
    <property type="evidence" value="ECO:0007669"/>
    <property type="project" value="UniProtKB-UniRule"/>
</dbReference>
<comment type="pathway">
    <text evidence="3 4">Cofactor biosynthesis; coenzyme A biosynthesis; CoA from (R)-pantothenate: step 3/5.</text>
</comment>
<comment type="cofactor">
    <cofactor evidence="3">
        <name>Mg(2+)</name>
        <dbReference type="ChEBI" id="CHEBI:18420"/>
    </cofactor>
</comment>
<evidence type="ECO:0000259" key="5">
    <source>
        <dbReference type="Pfam" id="PF02441"/>
    </source>
</evidence>
<dbReference type="Pfam" id="PF02441">
    <property type="entry name" value="Flavoprotein"/>
    <property type="match status" value="1"/>
</dbReference>
<dbReference type="EC" id="4.1.1.36" evidence="3"/>
<keyword evidence="3 4" id="KW-0285">Flavoprotein</keyword>
<evidence type="ECO:0000256" key="1">
    <source>
        <dbReference type="ARBA" id="ARBA00022793"/>
    </source>
</evidence>
<name>E6LQC1_9FIRM</name>
<dbReference type="HAMAP" id="MF_02225">
    <property type="entry name" value="CoaBC"/>
    <property type="match status" value="1"/>
</dbReference>
<dbReference type="SUPFAM" id="SSF52507">
    <property type="entry name" value="Homo-oligomeric flavin-containing Cys decarboxylases, HFCD"/>
    <property type="match status" value="1"/>
</dbReference>
<comment type="similarity">
    <text evidence="3 4">In the N-terminal section; belongs to the HFCD (homo-oligomeric flavin containing Cys decarboxylase) superfamily.</text>
</comment>
<dbReference type="Pfam" id="PF04127">
    <property type="entry name" value="DFP"/>
    <property type="match status" value="1"/>
</dbReference>
<comment type="caution">
    <text evidence="7">The sequence shown here is derived from an EMBL/GenBank/DDBJ whole genome shotgun (WGS) entry which is preliminary data.</text>
</comment>
<comment type="catalytic activity">
    <reaction evidence="3 4">
        <text>(R)-4'-phosphopantothenate + L-cysteine + CTP = N-[(R)-4-phosphopantothenoyl]-L-cysteine + CMP + diphosphate + H(+)</text>
        <dbReference type="Rhea" id="RHEA:19397"/>
        <dbReference type="ChEBI" id="CHEBI:10986"/>
        <dbReference type="ChEBI" id="CHEBI:15378"/>
        <dbReference type="ChEBI" id="CHEBI:33019"/>
        <dbReference type="ChEBI" id="CHEBI:35235"/>
        <dbReference type="ChEBI" id="CHEBI:37563"/>
        <dbReference type="ChEBI" id="CHEBI:59458"/>
        <dbReference type="ChEBI" id="CHEBI:60377"/>
        <dbReference type="EC" id="6.3.2.5"/>
    </reaction>
</comment>
<keyword evidence="3" id="KW-0511">Multifunctional enzyme</keyword>
<feature type="binding site" evidence="3">
    <location>
        <position position="288"/>
    </location>
    <ligand>
        <name>CTP</name>
        <dbReference type="ChEBI" id="CHEBI:37563"/>
    </ligand>
</feature>
<dbReference type="Gene3D" id="3.40.50.10300">
    <property type="entry name" value="CoaB-like"/>
    <property type="match status" value="1"/>
</dbReference>
<dbReference type="UniPathway" id="UPA00241">
    <property type="reaction ID" value="UER00353"/>
</dbReference>
<dbReference type="GO" id="GO:0004633">
    <property type="term" value="F:phosphopantothenoylcysteine decarboxylase activity"/>
    <property type="evidence" value="ECO:0007669"/>
    <property type="project" value="UniProtKB-UniRule"/>
</dbReference>
<dbReference type="Gene3D" id="3.40.50.1950">
    <property type="entry name" value="Flavin prenyltransferase-like"/>
    <property type="match status" value="1"/>
</dbReference>
<reference evidence="7 8" key="1">
    <citation type="submission" date="2010-12" db="EMBL/GenBank/DDBJ databases">
        <authorList>
            <person name="Muzny D."/>
            <person name="Qin X."/>
            <person name="Deng J."/>
            <person name="Jiang H."/>
            <person name="Liu Y."/>
            <person name="Qu J."/>
            <person name="Song X.-Z."/>
            <person name="Zhang L."/>
            <person name="Thornton R."/>
            <person name="Coyle M."/>
            <person name="Francisco L."/>
            <person name="Jackson L."/>
            <person name="Javaid M."/>
            <person name="Korchina V."/>
            <person name="Kovar C."/>
            <person name="Mata R."/>
            <person name="Mathew T."/>
            <person name="Ngo R."/>
            <person name="Nguyen L."/>
            <person name="Nguyen N."/>
            <person name="Okwuonu G."/>
            <person name="Ongeri F."/>
            <person name="Pham C."/>
            <person name="Simmons D."/>
            <person name="Wilczek-Boney K."/>
            <person name="Hale W."/>
            <person name="Jakkamsetti A."/>
            <person name="Pham P."/>
            <person name="Ruth R."/>
            <person name="San Lucas F."/>
            <person name="Warren J."/>
            <person name="Zhang J."/>
            <person name="Zhao Z."/>
            <person name="Zhou C."/>
            <person name="Zhu D."/>
            <person name="Lee S."/>
            <person name="Bess C."/>
            <person name="Blankenburg K."/>
            <person name="Forbes L."/>
            <person name="Fu Q."/>
            <person name="Gubbala S."/>
            <person name="Hirani K."/>
            <person name="Jayaseelan J.C."/>
            <person name="Lara F."/>
            <person name="Munidasa M."/>
            <person name="Palculict T."/>
            <person name="Patil S."/>
            <person name="Pu L.-L."/>
            <person name="Saada N."/>
            <person name="Tang L."/>
            <person name="Weissenberger G."/>
            <person name="Zhu Y."/>
            <person name="Hemphill L."/>
            <person name="Shang Y."/>
            <person name="Youmans B."/>
            <person name="Ayvaz T."/>
            <person name="Ross M."/>
            <person name="Santibanez J."/>
            <person name="Aqrawi P."/>
            <person name="Gross S."/>
            <person name="Joshi V."/>
            <person name="Fowler G."/>
            <person name="Nazareth L."/>
            <person name="Reid J."/>
            <person name="Worley K."/>
            <person name="Petrosino J."/>
            <person name="Highlander S."/>
            <person name="Gibbs R."/>
        </authorList>
    </citation>
    <scope>NUCLEOTIDE SEQUENCE [LARGE SCALE GENOMIC DNA]</scope>
    <source>
        <strain evidence="7 8">DSM 3986</strain>
    </source>
</reference>
<comment type="cofactor">
    <cofactor evidence="3">
        <name>FMN</name>
        <dbReference type="ChEBI" id="CHEBI:58210"/>
    </cofactor>
    <text evidence="3">Binds 1 FMN per subunit.</text>
</comment>
<keyword evidence="3" id="KW-0479">Metal-binding</keyword>
<dbReference type="PANTHER" id="PTHR14359">
    <property type="entry name" value="HOMO-OLIGOMERIC FLAVIN CONTAINING CYS DECARBOXYLASE FAMILY"/>
    <property type="match status" value="1"/>
</dbReference>
<keyword evidence="3 4" id="KW-0288">FMN</keyword>